<dbReference type="AlphaFoldDB" id="A0AAU7GDB6"/>
<feature type="region of interest" description="Disordered" evidence="1">
    <location>
        <begin position="1"/>
        <end position="41"/>
    </location>
</feature>
<dbReference type="RefSeq" id="WP_348788006.1">
    <property type="nucleotide sequence ID" value="NZ_CP157390.1"/>
</dbReference>
<keyword evidence="2" id="KW-0812">Transmembrane</keyword>
<sequence length="334" mass="34096">MSTGRRSRTPPPDWTKQARAAAGARRLRVLPEPTGALPRAGPREHSVLVAGDDLAEPALLRLRDEAAGGQPLAEECRARRAAGSEYVPTPLDEPSARVERGRTISSVLLPHARGGTLNALLAARVGIGSGEAATILLAMARALAHLHAAGWAGAVPSTEAVAFRADGCPLLVRMDTVRPWTAEIARDDRREYRAFVRAVCGAVGDGGGQALYLTVDAALDGGEWDAVVVAILNTAAPAAVMLPEGGGAGAGTPVPRPGDRSSVQRSGNQGRGVGALVEAAMAALDGRPLAGLLAAVTGWLRARPMLVLIGSAPIVVAVVVLVLMPAEAGPGSAG</sequence>
<name>A0AAU7GDB6_9MICO</name>
<feature type="region of interest" description="Disordered" evidence="1">
    <location>
        <begin position="247"/>
        <end position="269"/>
    </location>
</feature>
<keyword evidence="2" id="KW-0472">Membrane</keyword>
<organism evidence="3">
    <name type="scientific">Leifsonia sp. NPDC080035</name>
    <dbReference type="NCBI Taxonomy" id="3143936"/>
    <lineage>
        <taxon>Bacteria</taxon>
        <taxon>Bacillati</taxon>
        <taxon>Actinomycetota</taxon>
        <taxon>Actinomycetes</taxon>
        <taxon>Micrococcales</taxon>
        <taxon>Microbacteriaceae</taxon>
        <taxon>Leifsonia</taxon>
    </lineage>
</organism>
<protein>
    <recommendedName>
        <fullName evidence="4">Protein kinase domain-containing protein</fullName>
    </recommendedName>
</protein>
<evidence type="ECO:0000313" key="3">
    <source>
        <dbReference type="EMBL" id="XBM48048.1"/>
    </source>
</evidence>
<accession>A0AAU7GDB6</accession>
<evidence type="ECO:0000256" key="1">
    <source>
        <dbReference type="SAM" id="MobiDB-lite"/>
    </source>
</evidence>
<reference evidence="3" key="1">
    <citation type="submission" date="2024-05" db="EMBL/GenBank/DDBJ databases">
        <title>The Natural Products Discovery Center: Release of the First 8490 Sequenced Strains for Exploring Actinobacteria Biosynthetic Diversity.</title>
        <authorList>
            <person name="Kalkreuter E."/>
            <person name="Kautsar S.A."/>
            <person name="Yang D."/>
            <person name="Bader C.D."/>
            <person name="Teijaro C.N."/>
            <person name="Fluegel L."/>
            <person name="Davis C.M."/>
            <person name="Simpson J.R."/>
            <person name="Lauterbach L."/>
            <person name="Steele A.D."/>
            <person name="Gui C."/>
            <person name="Meng S."/>
            <person name="Li G."/>
            <person name="Viehrig K."/>
            <person name="Ye F."/>
            <person name="Su P."/>
            <person name="Kiefer A.F."/>
            <person name="Nichols A."/>
            <person name="Cepeda A.J."/>
            <person name="Yan W."/>
            <person name="Fan B."/>
            <person name="Jiang Y."/>
            <person name="Adhikari A."/>
            <person name="Zheng C.-J."/>
            <person name="Schuster L."/>
            <person name="Cowan T.M."/>
            <person name="Smanski M.J."/>
            <person name="Chevrette M.G."/>
            <person name="de Carvalho L.P.S."/>
            <person name="Shen B."/>
        </authorList>
    </citation>
    <scope>NUCLEOTIDE SEQUENCE</scope>
    <source>
        <strain evidence="3">NPDC080035</strain>
    </source>
</reference>
<dbReference type="EMBL" id="CP157390">
    <property type="protein sequence ID" value="XBM48048.1"/>
    <property type="molecule type" value="Genomic_DNA"/>
</dbReference>
<gene>
    <name evidence="3" type="ORF">AAME72_18580</name>
</gene>
<keyword evidence="2" id="KW-1133">Transmembrane helix</keyword>
<feature type="transmembrane region" description="Helical" evidence="2">
    <location>
        <begin position="306"/>
        <end position="326"/>
    </location>
</feature>
<evidence type="ECO:0008006" key="4">
    <source>
        <dbReference type="Google" id="ProtNLM"/>
    </source>
</evidence>
<evidence type="ECO:0000256" key="2">
    <source>
        <dbReference type="SAM" id="Phobius"/>
    </source>
</evidence>
<proteinExistence type="predicted"/>